<dbReference type="Pfam" id="PF03551">
    <property type="entry name" value="PadR"/>
    <property type="match status" value="1"/>
</dbReference>
<accession>A0A2A9DUW3</accession>
<dbReference type="EMBL" id="PDJE01000001">
    <property type="protein sequence ID" value="PFG30383.1"/>
    <property type="molecule type" value="Genomic_DNA"/>
</dbReference>
<proteinExistence type="predicted"/>
<dbReference type="SUPFAM" id="SSF46785">
    <property type="entry name" value="Winged helix' DNA-binding domain"/>
    <property type="match status" value="1"/>
</dbReference>
<dbReference type="RefSeq" id="WP_098406851.1">
    <property type="nucleotide sequence ID" value="NZ_PDJE01000001.1"/>
</dbReference>
<dbReference type="InterPro" id="IPR005149">
    <property type="entry name" value="Tscrpt_reg_PadR_N"/>
</dbReference>
<sequence length="203" mass="22745">MTPVFAHGNLRLYLLKLLEEHPRNGYEIIQALSERFGGTYSPSAGTVYPRLAKLADDGLIVKNSDGHKNVYEITDAGRDELERRSDELDAIEDEVSDSVRRLADEVRTGVTDAMRSLRAELAAAAREAKTRAQDEPVATPREPDARTESRVAVYEIENAVSEFRRELRSDLRKAVAAGKVVDDELVTMARAELARVRELLRPR</sequence>
<reference evidence="2 3" key="1">
    <citation type="submission" date="2017-10" db="EMBL/GenBank/DDBJ databases">
        <title>Sequencing the genomes of 1000 actinobacteria strains.</title>
        <authorList>
            <person name="Klenk H.-P."/>
        </authorList>
    </citation>
    <scope>NUCLEOTIDE SEQUENCE [LARGE SCALE GENOMIC DNA]</scope>
    <source>
        <strain evidence="2 3">DSM 21798</strain>
    </source>
</reference>
<dbReference type="Gene3D" id="1.10.10.10">
    <property type="entry name" value="Winged helix-like DNA-binding domain superfamily/Winged helix DNA-binding domain"/>
    <property type="match status" value="1"/>
</dbReference>
<dbReference type="PANTHER" id="PTHR43252:SF7">
    <property type="entry name" value="TRANSCRIPTIONAL REGULATOR YQJI"/>
    <property type="match status" value="1"/>
</dbReference>
<dbReference type="PANTHER" id="PTHR43252">
    <property type="entry name" value="TRANSCRIPTIONAL REGULATOR YQJI"/>
    <property type="match status" value="1"/>
</dbReference>
<evidence type="ECO:0000259" key="1">
    <source>
        <dbReference type="Pfam" id="PF03551"/>
    </source>
</evidence>
<protein>
    <submittedName>
        <fullName evidence="2">PadR family transcriptional regulator</fullName>
    </submittedName>
</protein>
<dbReference type="InterPro" id="IPR036388">
    <property type="entry name" value="WH-like_DNA-bd_sf"/>
</dbReference>
<feature type="domain" description="Transcription regulator PadR N-terminal" evidence="1">
    <location>
        <begin position="14"/>
        <end position="82"/>
    </location>
</feature>
<keyword evidence="3" id="KW-1185">Reference proteome</keyword>
<dbReference type="Proteomes" id="UP000221369">
    <property type="component" value="Unassembled WGS sequence"/>
</dbReference>
<evidence type="ECO:0000313" key="3">
    <source>
        <dbReference type="Proteomes" id="UP000221369"/>
    </source>
</evidence>
<dbReference type="AlphaFoldDB" id="A0A2A9DUW3"/>
<dbReference type="InterPro" id="IPR036390">
    <property type="entry name" value="WH_DNA-bd_sf"/>
</dbReference>
<name>A0A2A9DUW3_9MICO</name>
<gene>
    <name evidence="2" type="ORF">ATJ78_1312</name>
</gene>
<evidence type="ECO:0000313" key="2">
    <source>
        <dbReference type="EMBL" id="PFG30383.1"/>
    </source>
</evidence>
<comment type="caution">
    <text evidence="2">The sequence shown here is derived from an EMBL/GenBank/DDBJ whole genome shotgun (WGS) entry which is preliminary data.</text>
</comment>
<organism evidence="2 3">
    <name type="scientific">Paramicrobacterium agarici</name>
    <dbReference type="NCBI Taxonomy" id="630514"/>
    <lineage>
        <taxon>Bacteria</taxon>
        <taxon>Bacillati</taxon>
        <taxon>Actinomycetota</taxon>
        <taxon>Actinomycetes</taxon>
        <taxon>Micrococcales</taxon>
        <taxon>Microbacteriaceae</taxon>
        <taxon>Paramicrobacterium</taxon>
    </lineage>
</organism>